<dbReference type="InterPro" id="IPR000086">
    <property type="entry name" value="NUDIX_hydrolase_dom"/>
</dbReference>
<evidence type="ECO:0000256" key="8">
    <source>
        <dbReference type="ARBA" id="ARBA00023027"/>
    </source>
</evidence>
<organism evidence="11 12">
    <name type="scientific">Salipiger aestuarii</name>
    <dbReference type="NCBI Taxonomy" id="568098"/>
    <lineage>
        <taxon>Bacteria</taxon>
        <taxon>Pseudomonadati</taxon>
        <taxon>Pseudomonadota</taxon>
        <taxon>Alphaproteobacteria</taxon>
        <taxon>Rhodobacterales</taxon>
        <taxon>Roseobacteraceae</taxon>
        <taxon>Salipiger</taxon>
    </lineage>
</organism>
<keyword evidence="12" id="KW-1185">Reference proteome</keyword>
<evidence type="ECO:0000313" key="12">
    <source>
        <dbReference type="Proteomes" id="UP000249165"/>
    </source>
</evidence>
<dbReference type="InterPro" id="IPR015797">
    <property type="entry name" value="NUDIX_hydrolase-like_dom_sf"/>
</dbReference>
<keyword evidence="7" id="KW-0460">Magnesium</keyword>
<dbReference type="InterPro" id="IPR020084">
    <property type="entry name" value="NUDIX_hydrolase_CS"/>
</dbReference>
<proteinExistence type="inferred from homology"/>
<dbReference type="RefSeq" id="WP_111549447.1">
    <property type="nucleotide sequence ID" value="NZ_LIQE01000003.1"/>
</dbReference>
<comment type="catalytic activity">
    <reaction evidence="9">
        <text>a 5'-end NAD(+)-phospho-ribonucleoside in mRNA + H2O = a 5'-end phospho-adenosine-phospho-ribonucleoside in mRNA + beta-nicotinamide D-ribonucleotide + 2 H(+)</text>
        <dbReference type="Rhea" id="RHEA:60876"/>
        <dbReference type="Rhea" id="RHEA-COMP:15698"/>
        <dbReference type="Rhea" id="RHEA-COMP:15719"/>
        <dbReference type="ChEBI" id="CHEBI:14649"/>
        <dbReference type="ChEBI" id="CHEBI:15377"/>
        <dbReference type="ChEBI" id="CHEBI:15378"/>
        <dbReference type="ChEBI" id="CHEBI:144029"/>
        <dbReference type="ChEBI" id="CHEBI:144051"/>
    </reaction>
    <physiologicalReaction direction="left-to-right" evidence="9">
        <dbReference type="Rhea" id="RHEA:60877"/>
    </physiologicalReaction>
</comment>
<dbReference type="InterPro" id="IPR015376">
    <property type="entry name" value="Znr_NADH_PPase"/>
</dbReference>
<dbReference type="PROSITE" id="PS00893">
    <property type="entry name" value="NUDIX_BOX"/>
    <property type="match status" value="1"/>
</dbReference>
<evidence type="ECO:0000256" key="4">
    <source>
        <dbReference type="ARBA" id="ARBA00012381"/>
    </source>
</evidence>
<dbReference type="Pfam" id="PF09296">
    <property type="entry name" value="NUDIX-like"/>
    <property type="match status" value="1"/>
</dbReference>
<dbReference type="NCBIfam" id="NF001299">
    <property type="entry name" value="PRK00241.1"/>
    <property type="match status" value="1"/>
</dbReference>
<dbReference type="InterPro" id="IPR015375">
    <property type="entry name" value="NADH_PPase-like_N"/>
</dbReference>
<gene>
    <name evidence="11" type="ORF">ATI53_100176</name>
</gene>
<accession>A0A327Z161</accession>
<sequence>MRHAQEVTFGGSGLDRAAEIRKDVPALAALAGDARSRCVALWRGKLLVSGSDTRAIARLPLDHPLLAEAAGPQIFLGRDAGAALFARDLSAWEPNAGTPEVQGFTDRSEQHHPLCTDGARFAELRAMLTQLGPRDAEIAATARAMFAWHDSHGFCARCGAASEPVMAGWQRTCPACGTHHFPRTDPVAIMLVTRGNSCLLGRSPGWPEGMFSCLAGFVEPGETIEAAVRRETYEESGIRVGAVRYLCSQPWPFPASLMLGCHGLAETDDIVIDPIEIETARWVTREDLTRAFAGEDPALFPARKGSIAHFLLSNWLADRLD</sequence>
<dbReference type="Pfam" id="PF00293">
    <property type="entry name" value="NUDIX"/>
    <property type="match status" value="1"/>
</dbReference>
<dbReference type="CDD" id="cd03429">
    <property type="entry name" value="NUDIX_NADH_pyrophosphatase_Nudt13"/>
    <property type="match status" value="1"/>
</dbReference>
<comment type="similarity">
    <text evidence="3">Belongs to the Nudix hydrolase family. NudC subfamily.</text>
</comment>
<feature type="domain" description="Nudix hydrolase" evidence="10">
    <location>
        <begin position="182"/>
        <end position="305"/>
    </location>
</feature>
<evidence type="ECO:0000256" key="7">
    <source>
        <dbReference type="ARBA" id="ARBA00022842"/>
    </source>
</evidence>
<dbReference type="PANTHER" id="PTHR42904">
    <property type="entry name" value="NUDIX HYDROLASE, NUDC SUBFAMILY"/>
    <property type="match status" value="1"/>
</dbReference>
<evidence type="ECO:0000256" key="2">
    <source>
        <dbReference type="ARBA" id="ARBA00001947"/>
    </source>
</evidence>
<dbReference type="EC" id="3.6.1.22" evidence="4"/>
<comment type="caution">
    <text evidence="11">The sequence shown here is derived from an EMBL/GenBank/DDBJ whole genome shotgun (WGS) entry which is preliminary data.</text>
</comment>
<evidence type="ECO:0000256" key="9">
    <source>
        <dbReference type="ARBA" id="ARBA00023679"/>
    </source>
</evidence>
<dbReference type="PROSITE" id="PS51462">
    <property type="entry name" value="NUDIX"/>
    <property type="match status" value="1"/>
</dbReference>
<dbReference type="Proteomes" id="UP000249165">
    <property type="component" value="Unassembled WGS sequence"/>
</dbReference>
<keyword evidence="6" id="KW-0378">Hydrolase</keyword>
<reference evidence="11 12" key="1">
    <citation type="submission" date="2018-06" db="EMBL/GenBank/DDBJ databases">
        <title>Genomic Encyclopedia of Archaeal and Bacterial Type Strains, Phase II (KMG-II): from individual species to whole genera.</title>
        <authorList>
            <person name="Goeker M."/>
        </authorList>
    </citation>
    <scope>NUCLEOTIDE SEQUENCE [LARGE SCALE GENOMIC DNA]</scope>
    <source>
        <strain evidence="11 12">DSM 22011</strain>
    </source>
</reference>
<evidence type="ECO:0000259" key="10">
    <source>
        <dbReference type="PROSITE" id="PS51462"/>
    </source>
</evidence>
<dbReference type="InterPro" id="IPR050241">
    <property type="entry name" value="NAD-cap_RNA_hydrolase_NudC"/>
</dbReference>
<dbReference type="GO" id="GO:0035529">
    <property type="term" value="F:NADH pyrophosphatase activity"/>
    <property type="evidence" value="ECO:0007669"/>
    <property type="project" value="TreeGrafter"/>
</dbReference>
<dbReference type="GO" id="GO:0005829">
    <property type="term" value="C:cytosol"/>
    <property type="evidence" value="ECO:0007669"/>
    <property type="project" value="TreeGrafter"/>
</dbReference>
<dbReference type="Gene3D" id="3.90.79.20">
    <property type="match status" value="1"/>
</dbReference>
<dbReference type="GO" id="GO:0046872">
    <property type="term" value="F:metal ion binding"/>
    <property type="evidence" value="ECO:0007669"/>
    <property type="project" value="UniProtKB-KW"/>
</dbReference>
<comment type="cofactor">
    <cofactor evidence="2">
        <name>Zn(2+)</name>
        <dbReference type="ChEBI" id="CHEBI:29105"/>
    </cofactor>
</comment>
<name>A0A327Z161_9RHOB</name>
<keyword evidence="8" id="KW-0520">NAD</keyword>
<dbReference type="AlphaFoldDB" id="A0A327Z161"/>
<protein>
    <recommendedName>
        <fullName evidence="4">NAD(+) diphosphatase</fullName>
        <ecNumber evidence="4">3.6.1.22</ecNumber>
    </recommendedName>
</protein>
<dbReference type="InterPro" id="IPR049734">
    <property type="entry name" value="NudC-like_C"/>
</dbReference>
<evidence type="ECO:0000256" key="1">
    <source>
        <dbReference type="ARBA" id="ARBA00001946"/>
    </source>
</evidence>
<keyword evidence="5" id="KW-0479">Metal-binding</keyword>
<evidence type="ECO:0000313" key="11">
    <source>
        <dbReference type="EMBL" id="RAK23969.1"/>
    </source>
</evidence>
<dbReference type="OrthoDB" id="9791656at2"/>
<evidence type="ECO:0000256" key="3">
    <source>
        <dbReference type="ARBA" id="ARBA00009595"/>
    </source>
</evidence>
<evidence type="ECO:0000256" key="5">
    <source>
        <dbReference type="ARBA" id="ARBA00022723"/>
    </source>
</evidence>
<evidence type="ECO:0000256" key="6">
    <source>
        <dbReference type="ARBA" id="ARBA00022801"/>
    </source>
</evidence>
<dbReference type="EMBL" id="QLMG01000001">
    <property type="protein sequence ID" value="RAK23969.1"/>
    <property type="molecule type" value="Genomic_DNA"/>
</dbReference>
<dbReference type="Gene3D" id="3.90.79.10">
    <property type="entry name" value="Nucleoside Triphosphate Pyrophosphohydrolase"/>
    <property type="match status" value="1"/>
</dbReference>
<dbReference type="GO" id="GO:0019677">
    <property type="term" value="P:NAD+ catabolic process"/>
    <property type="evidence" value="ECO:0007669"/>
    <property type="project" value="TreeGrafter"/>
</dbReference>
<dbReference type="Pfam" id="PF09297">
    <property type="entry name" value="Zn_ribbon_NUD"/>
    <property type="match status" value="1"/>
</dbReference>
<dbReference type="SUPFAM" id="SSF55811">
    <property type="entry name" value="Nudix"/>
    <property type="match status" value="1"/>
</dbReference>
<dbReference type="GO" id="GO:0006742">
    <property type="term" value="P:NADP+ catabolic process"/>
    <property type="evidence" value="ECO:0007669"/>
    <property type="project" value="TreeGrafter"/>
</dbReference>
<comment type="cofactor">
    <cofactor evidence="1">
        <name>Mg(2+)</name>
        <dbReference type="ChEBI" id="CHEBI:18420"/>
    </cofactor>
</comment>
<dbReference type="PANTHER" id="PTHR42904:SF6">
    <property type="entry name" value="NAD-CAPPED RNA HYDROLASE NUDT12"/>
    <property type="match status" value="1"/>
</dbReference>